<feature type="domain" description="Phosphatidic acid phosphatase type 2/haloperoxidase" evidence="2">
    <location>
        <begin position="88"/>
        <end position="201"/>
    </location>
</feature>
<comment type="caution">
    <text evidence="3">The sequence shown here is derived from an EMBL/GenBank/DDBJ whole genome shotgun (WGS) entry which is preliminary data.</text>
</comment>
<dbReference type="SMART" id="SM00014">
    <property type="entry name" value="acidPPc"/>
    <property type="match status" value="1"/>
</dbReference>
<reference evidence="3 4" key="1">
    <citation type="submission" date="2021-03" db="EMBL/GenBank/DDBJ databases">
        <title>Enterococcal diversity collection.</title>
        <authorList>
            <person name="Gilmore M.S."/>
            <person name="Schwartzman J."/>
            <person name="Van Tyne D."/>
            <person name="Martin M."/>
            <person name="Earl A.M."/>
            <person name="Manson A.L."/>
            <person name="Straub T."/>
            <person name="Salamzade R."/>
            <person name="Saavedra J."/>
            <person name="Lebreton F."/>
            <person name="Prichula J."/>
            <person name="Schaufler K."/>
            <person name="Gaca A."/>
            <person name="Sgardioli B."/>
            <person name="Wagenaar J."/>
            <person name="Strong T."/>
        </authorList>
    </citation>
    <scope>NUCLEOTIDE SEQUENCE [LARGE SCALE GENOMIC DNA]</scope>
    <source>
        <strain evidence="3 4">DIV0080</strain>
    </source>
</reference>
<dbReference type="InterPro" id="IPR036938">
    <property type="entry name" value="PAP2/HPO_sf"/>
</dbReference>
<feature type="transmembrane region" description="Helical" evidence="1">
    <location>
        <begin position="160"/>
        <end position="180"/>
    </location>
</feature>
<keyword evidence="1" id="KW-0472">Membrane</keyword>
<dbReference type="Proteomes" id="UP000664857">
    <property type="component" value="Unassembled WGS sequence"/>
</dbReference>
<feature type="transmembrane region" description="Helical" evidence="1">
    <location>
        <begin position="89"/>
        <end position="110"/>
    </location>
</feature>
<feature type="transmembrane region" description="Helical" evidence="1">
    <location>
        <begin position="130"/>
        <end position="148"/>
    </location>
</feature>
<dbReference type="InterPro" id="IPR000326">
    <property type="entry name" value="PAP2/HPO"/>
</dbReference>
<organism evidence="3 4">
    <name type="scientific">Candidatus Vagococcus giribetii</name>
    <dbReference type="NCBI Taxonomy" id="2230876"/>
    <lineage>
        <taxon>Bacteria</taxon>
        <taxon>Bacillati</taxon>
        <taxon>Bacillota</taxon>
        <taxon>Bacilli</taxon>
        <taxon>Lactobacillales</taxon>
        <taxon>Enterococcaceae</taxon>
        <taxon>Vagococcus</taxon>
    </lineage>
</organism>
<feature type="transmembrane region" description="Helical" evidence="1">
    <location>
        <begin position="186"/>
        <end position="204"/>
    </location>
</feature>
<keyword evidence="1" id="KW-0812">Transmembrane</keyword>
<dbReference type="PANTHER" id="PTHR14969:SF13">
    <property type="entry name" value="AT30094P"/>
    <property type="match status" value="1"/>
</dbReference>
<evidence type="ECO:0000259" key="2">
    <source>
        <dbReference type="SMART" id="SM00014"/>
    </source>
</evidence>
<dbReference type="Gene3D" id="1.20.144.10">
    <property type="entry name" value="Phosphatidic acid phosphatase type 2/haloperoxidase"/>
    <property type="match status" value="1"/>
</dbReference>
<sequence>MTKNKFSCYLIAGISLLLFSIIATCVVIDENLLKSIDQPIIQLVRGTLTDGKTIFFKTMTKFGDTSTVVLLTVGLAAVLYFAKQKVSAIWLVINSAIIQGAGNTALKFIFNRPRPAGEHLVSAGGTSFPSGHSMGSMLLYGTLIILLPKFIKNKPLCLSLQILLGLLILSVGTSRIYLGVHYPTDVIGGFLMGIAWLSFSFPHFKKYDELAH</sequence>
<dbReference type="EMBL" id="JAFLVX010000009">
    <property type="protein sequence ID" value="MBO0476040.1"/>
    <property type="molecule type" value="Genomic_DNA"/>
</dbReference>
<feature type="transmembrane region" description="Helical" evidence="1">
    <location>
        <begin position="65"/>
        <end position="82"/>
    </location>
</feature>
<accession>A0ABS3HQM7</accession>
<evidence type="ECO:0000313" key="3">
    <source>
        <dbReference type="EMBL" id="MBO0476040.1"/>
    </source>
</evidence>
<evidence type="ECO:0000313" key="4">
    <source>
        <dbReference type="Proteomes" id="UP000664857"/>
    </source>
</evidence>
<evidence type="ECO:0000256" key="1">
    <source>
        <dbReference type="SAM" id="Phobius"/>
    </source>
</evidence>
<proteinExistence type="predicted"/>
<dbReference type="RefSeq" id="WP_206964906.1">
    <property type="nucleotide sequence ID" value="NZ_JAFLVX010000009.1"/>
</dbReference>
<dbReference type="Pfam" id="PF01569">
    <property type="entry name" value="PAP2"/>
    <property type="match status" value="1"/>
</dbReference>
<dbReference type="PANTHER" id="PTHR14969">
    <property type="entry name" value="SPHINGOSINE-1-PHOSPHATE PHOSPHOHYDROLASE"/>
    <property type="match status" value="1"/>
</dbReference>
<protein>
    <submittedName>
        <fullName evidence="3">Phosphatase PAP2 family protein</fullName>
    </submittedName>
</protein>
<dbReference type="CDD" id="cd03392">
    <property type="entry name" value="PAP2_like_2"/>
    <property type="match status" value="1"/>
</dbReference>
<name>A0ABS3HQM7_9ENTE</name>
<gene>
    <name evidence="3" type="ORF">DOK76_03090</name>
</gene>
<keyword evidence="1" id="KW-1133">Transmembrane helix</keyword>
<keyword evidence="4" id="KW-1185">Reference proteome</keyword>
<dbReference type="SUPFAM" id="SSF48317">
    <property type="entry name" value="Acid phosphatase/Vanadium-dependent haloperoxidase"/>
    <property type="match status" value="1"/>
</dbReference>